<dbReference type="RefSeq" id="WP_137340499.1">
    <property type="nucleotide sequence ID" value="NZ_BSQH01000006.1"/>
</dbReference>
<reference evidence="1 2" key="1">
    <citation type="submission" date="2019-05" db="EMBL/GenBank/DDBJ databases">
        <title>Dyadobacter AR-3-8 sp. nov., isolated from arctic soil.</title>
        <authorList>
            <person name="Chaudhary D.K."/>
        </authorList>
    </citation>
    <scope>NUCLEOTIDE SEQUENCE [LARGE SCALE GENOMIC DNA]</scope>
    <source>
        <strain evidence="1 2">AR-3-8</strain>
    </source>
</reference>
<dbReference type="Proteomes" id="UP000304900">
    <property type="component" value="Unassembled WGS sequence"/>
</dbReference>
<organism evidence="1 2">
    <name type="scientific">Dyadobacter frigoris</name>
    <dbReference type="NCBI Taxonomy" id="2576211"/>
    <lineage>
        <taxon>Bacteria</taxon>
        <taxon>Pseudomonadati</taxon>
        <taxon>Bacteroidota</taxon>
        <taxon>Cytophagia</taxon>
        <taxon>Cytophagales</taxon>
        <taxon>Spirosomataceae</taxon>
        <taxon>Dyadobacter</taxon>
    </lineage>
</organism>
<comment type="caution">
    <text evidence="1">The sequence shown here is derived from an EMBL/GenBank/DDBJ whole genome shotgun (WGS) entry which is preliminary data.</text>
</comment>
<accession>A0A4U6D494</accession>
<evidence type="ECO:0000313" key="2">
    <source>
        <dbReference type="Proteomes" id="UP000304900"/>
    </source>
</evidence>
<dbReference type="AlphaFoldDB" id="A0A4U6D494"/>
<evidence type="ECO:0000313" key="1">
    <source>
        <dbReference type="EMBL" id="TKT92129.1"/>
    </source>
</evidence>
<protein>
    <submittedName>
        <fullName evidence="1">Uncharacterized protein</fullName>
    </submittedName>
</protein>
<sequence length="61" mass="6957">MKTLQPKDVKKVPKYGAIIIDKSLNDLPIPAAAQRKNDEARAFLEKHPIPEHILNRVRSDK</sequence>
<gene>
    <name evidence="1" type="ORF">FDK13_13435</name>
</gene>
<name>A0A4U6D494_9BACT</name>
<dbReference type="OrthoDB" id="966126at2"/>
<proteinExistence type="predicted"/>
<keyword evidence="2" id="KW-1185">Reference proteome</keyword>
<dbReference type="EMBL" id="SZVO01000005">
    <property type="protein sequence ID" value="TKT92129.1"/>
    <property type="molecule type" value="Genomic_DNA"/>
</dbReference>